<dbReference type="eggNOG" id="ENOG502SGVQ">
    <property type="taxonomic scope" value="Eukaryota"/>
</dbReference>
<name>W9SLJ3_9ROSA</name>
<dbReference type="AlphaFoldDB" id="W9SLJ3"/>
<sequence length="62" mass="7149">MAKKMRCLDAWIEVAPALLIPHNKTSNYPRLETITEEELEAEEYDNERIVIFSSCNLGEVSH</sequence>
<keyword evidence="2" id="KW-1185">Reference proteome</keyword>
<accession>W9SLJ3</accession>
<reference evidence="2" key="1">
    <citation type="submission" date="2013-01" db="EMBL/GenBank/DDBJ databases">
        <title>Draft Genome Sequence of a Mulberry Tree, Morus notabilis C.K. Schneid.</title>
        <authorList>
            <person name="He N."/>
            <person name="Zhao S."/>
        </authorList>
    </citation>
    <scope>NUCLEOTIDE SEQUENCE</scope>
</reference>
<evidence type="ECO:0000313" key="1">
    <source>
        <dbReference type="EMBL" id="EXC16222.1"/>
    </source>
</evidence>
<gene>
    <name evidence="1" type="ORF">L484_024394</name>
</gene>
<dbReference type="EMBL" id="KE345789">
    <property type="protein sequence ID" value="EXC16222.1"/>
    <property type="molecule type" value="Genomic_DNA"/>
</dbReference>
<dbReference type="PANTHER" id="PTHR36063">
    <property type="entry name" value="ARABIDOPSIS THALIANA GENOMIC DNA, CHROMOSOME 5, P1 CLONE:MOK16"/>
    <property type="match status" value="1"/>
</dbReference>
<dbReference type="Proteomes" id="UP000030645">
    <property type="component" value="Unassembled WGS sequence"/>
</dbReference>
<protein>
    <submittedName>
        <fullName evidence="1">Uncharacterized protein</fullName>
    </submittedName>
</protein>
<proteinExistence type="predicted"/>
<dbReference type="PANTHER" id="PTHR36063:SF1">
    <property type="entry name" value="ARABIDOPSIS THALIANA GENOMIC DNA, CHROMOSOME 5, P1 CLONE:MOK16"/>
    <property type="match status" value="1"/>
</dbReference>
<organism evidence="1 2">
    <name type="scientific">Morus notabilis</name>
    <dbReference type="NCBI Taxonomy" id="981085"/>
    <lineage>
        <taxon>Eukaryota</taxon>
        <taxon>Viridiplantae</taxon>
        <taxon>Streptophyta</taxon>
        <taxon>Embryophyta</taxon>
        <taxon>Tracheophyta</taxon>
        <taxon>Spermatophyta</taxon>
        <taxon>Magnoliopsida</taxon>
        <taxon>eudicotyledons</taxon>
        <taxon>Gunneridae</taxon>
        <taxon>Pentapetalae</taxon>
        <taxon>rosids</taxon>
        <taxon>fabids</taxon>
        <taxon>Rosales</taxon>
        <taxon>Moraceae</taxon>
        <taxon>Moreae</taxon>
        <taxon>Morus</taxon>
    </lineage>
</organism>
<evidence type="ECO:0000313" key="2">
    <source>
        <dbReference type="Proteomes" id="UP000030645"/>
    </source>
</evidence>